<proteinExistence type="predicted"/>
<dbReference type="EMBL" id="CM037615">
    <property type="protein sequence ID" value="KAH8015035.1"/>
    <property type="molecule type" value="Genomic_DNA"/>
</dbReference>
<evidence type="ECO:0000313" key="1">
    <source>
        <dbReference type="EMBL" id="KAH8015035.1"/>
    </source>
</evidence>
<name>A0ACB8G6A0_9SAUR</name>
<evidence type="ECO:0000313" key="2">
    <source>
        <dbReference type="Proteomes" id="UP000827872"/>
    </source>
</evidence>
<sequence length="160" mass="17307">MRLRWLASSQWHILSPRDTSQDEVKKGGGTAPTWSRMEPTVPLITPTMHGSPLPLSGTESPGRTPPAGPSPNLYSTHMVTAQLHGLQRPLDGALNEGSTSALSYAPVKCFVRETTFLPGSASQNLDTRTISSQTWDHLPLGKHPGPQFQAANRHANPQVN</sequence>
<comment type="caution">
    <text evidence="1">The sequence shown here is derived from an EMBL/GenBank/DDBJ whole genome shotgun (WGS) entry which is preliminary data.</text>
</comment>
<accession>A0ACB8G6A0</accession>
<gene>
    <name evidence="1" type="ORF">K3G42_032940</name>
</gene>
<keyword evidence="2" id="KW-1185">Reference proteome</keyword>
<dbReference type="Proteomes" id="UP000827872">
    <property type="component" value="Linkage Group LG02"/>
</dbReference>
<protein>
    <submittedName>
        <fullName evidence="1">Uncharacterized protein</fullName>
    </submittedName>
</protein>
<organism evidence="1 2">
    <name type="scientific">Sphaerodactylus townsendi</name>
    <dbReference type="NCBI Taxonomy" id="933632"/>
    <lineage>
        <taxon>Eukaryota</taxon>
        <taxon>Metazoa</taxon>
        <taxon>Chordata</taxon>
        <taxon>Craniata</taxon>
        <taxon>Vertebrata</taxon>
        <taxon>Euteleostomi</taxon>
        <taxon>Lepidosauria</taxon>
        <taxon>Squamata</taxon>
        <taxon>Bifurcata</taxon>
        <taxon>Gekkota</taxon>
        <taxon>Sphaerodactylidae</taxon>
        <taxon>Sphaerodactylus</taxon>
    </lineage>
</organism>
<reference evidence="1" key="1">
    <citation type="submission" date="2021-08" db="EMBL/GenBank/DDBJ databases">
        <title>The first chromosome-level gecko genome reveals the dynamic sex chromosomes of Neotropical dwarf geckos (Sphaerodactylidae: Sphaerodactylus).</title>
        <authorList>
            <person name="Pinto B.J."/>
            <person name="Keating S.E."/>
            <person name="Gamble T."/>
        </authorList>
    </citation>
    <scope>NUCLEOTIDE SEQUENCE</scope>
    <source>
        <strain evidence="1">TG3544</strain>
    </source>
</reference>